<dbReference type="Proteomes" id="UP000663464">
    <property type="component" value="Chromosome"/>
</dbReference>
<dbReference type="AlphaFoldDB" id="A0ABD7CMJ3"/>
<evidence type="ECO:0000313" key="1">
    <source>
        <dbReference type="EMBL" id="QRI54474.1"/>
    </source>
</evidence>
<gene>
    <name evidence="1" type="ORF">JQS73_05035</name>
</gene>
<dbReference type="EMBL" id="CP069280">
    <property type="protein sequence ID" value="QRI54474.1"/>
    <property type="molecule type" value="Genomic_DNA"/>
</dbReference>
<name>A0ABD7CMJ3_CLOBO</name>
<reference evidence="1 2" key="1">
    <citation type="journal article" date="2014" name="J. Infect. Dis.">
        <title>Molecular characterization of a novel botulinum neurotoxin type H gene.</title>
        <authorList>
            <person name="Dover N."/>
            <person name="Barash J.R."/>
            <person name="Hill K.K."/>
            <person name="Xie G."/>
            <person name="Arnon S.S."/>
        </authorList>
    </citation>
    <scope>NUCLEOTIDE SEQUENCE [LARGE SCALE GENOMIC DNA]</scope>
    <source>
        <strain evidence="1 2">IBCA10-7060</strain>
    </source>
</reference>
<protein>
    <submittedName>
        <fullName evidence="1">Uncharacterized protein</fullName>
    </submittedName>
</protein>
<evidence type="ECO:0000313" key="2">
    <source>
        <dbReference type="Proteomes" id="UP000663464"/>
    </source>
</evidence>
<proteinExistence type="predicted"/>
<sequence>MLEEYKNKFFTLNQINSIIPNLIKSQVYINGSMELDITVCWKTNKIQGYHHWPVIKNYYPVIKNYYYELENRDNELNIKFRKISL</sequence>
<accession>A0ABD7CMJ3</accession>
<organism evidence="1 2">
    <name type="scientific">Clostridium botulinum</name>
    <dbReference type="NCBI Taxonomy" id="1491"/>
    <lineage>
        <taxon>Bacteria</taxon>
        <taxon>Bacillati</taxon>
        <taxon>Bacillota</taxon>
        <taxon>Clostridia</taxon>
        <taxon>Eubacteriales</taxon>
        <taxon>Clostridiaceae</taxon>
        <taxon>Clostridium</taxon>
    </lineage>
</organism>
<dbReference type="RefSeq" id="WP_041350543.1">
    <property type="nucleotide sequence ID" value="NZ_CP069280.1"/>
</dbReference>